<dbReference type="GeneID" id="14404213"/>
<keyword evidence="1" id="KW-1133">Transmembrane helix</keyword>
<evidence type="ECO:0000259" key="2">
    <source>
        <dbReference type="Pfam" id="PF02517"/>
    </source>
</evidence>
<dbReference type="PANTHER" id="PTHR39430">
    <property type="entry name" value="MEMBRANE-ASSOCIATED PROTEASE-RELATED"/>
    <property type="match status" value="1"/>
</dbReference>
<dbReference type="InterPro" id="IPR003675">
    <property type="entry name" value="Rce1/LyrA-like_dom"/>
</dbReference>
<accession>L0K199</accession>
<sequence length="288" mass="30820">MSSEYDKSIESIEEWKVATMSMALLAAMFVILVGSHIVANSYLSIPWLLSEAEGAVIGIPAALVIYLLASRAVGIPHEAIFVTIPGRSILRWVGFGAVLVGFVVVSAVGMLPGALSIDVGEPHVLLTVLLSAVLLGLLAAITEELVFRGYLLSFVGHHWGWKEAIVLTSVLFGLLHNGKVADVGASELYVLVATAAGLLYALVTYYTKNIWNAVALHAIWNTAFHTRVVSIESAERQPDEAIVDYQYTESPFLFGGDLAAVTASPFVLVVLIVASVAVLVGYEGKFLH</sequence>
<dbReference type="KEGG" id="nou:Natoc_2529"/>
<dbReference type="STRING" id="694430.Natoc_2529"/>
<keyword evidence="3" id="KW-0378">Hydrolase</keyword>
<dbReference type="GO" id="GO:0004175">
    <property type="term" value="F:endopeptidase activity"/>
    <property type="evidence" value="ECO:0007669"/>
    <property type="project" value="UniProtKB-ARBA"/>
</dbReference>
<dbReference type="OrthoDB" id="201633at2157"/>
<feature type="transmembrane region" description="Helical" evidence="1">
    <location>
        <begin position="258"/>
        <end position="282"/>
    </location>
</feature>
<keyword evidence="4" id="KW-1185">Reference proteome</keyword>
<dbReference type="EMBL" id="CP003929">
    <property type="protein sequence ID" value="AGB38300.1"/>
    <property type="molecule type" value="Genomic_DNA"/>
</dbReference>
<dbReference type="GO" id="GO:0006508">
    <property type="term" value="P:proteolysis"/>
    <property type="evidence" value="ECO:0007669"/>
    <property type="project" value="UniProtKB-KW"/>
</dbReference>
<evidence type="ECO:0000313" key="4">
    <source>
        <dbReference type="Proteomes" id="UP000010878"/>
    </source>
</evidence>
<dbReference type="eggNOG" id="arCOG09164">
    <property type="taxonomic scope" value="Archaea"/>
</dbReference>
<feature type="transmembrane region" description="Helical" evidence="1">
    <location>
        <begin position="188"/>
        <end position="207"/>
    </location>
</feature>
<dbReference type="HOGENOM" id="CLU_965108_0_0_2"/>
<dbReference type="Pfam" id="PF02517">
    <property type="entry name" value="Rce1-like"/>
    <property type="match status" value="1"/>
</dbReference>
<feature type="transmembrane region" description="Helical" evidence="1">
    <location>
        <begin position="123"/>
        <end position="147"/>
    </location>
</feature>
<gene>
    <name evidence="3" type="ORF">Natoc_2529</name>
</gene>
<evidence type="ECO:0000256" key="1">
    <source>
        <dbReference type="SAM" id="Phobius"/>
    </source>
</evidence>
<dbReference type="GO" id="GO:0080120">
    <property type="term" value="P:CAAX-box protein maturation"/>
    <property type="evidence" value="ECO:0007669"/>
    <property type="project" value="UniProtKB-ARBA"/>
</dbReference>
<keyword evidence="1" id="KW-0812">Transmembrane</keyword>
<dbReference type="AlphaFoldDB" id="L0K199"/>
<dbReference type="RefSeq" id="WP_015321740.1">
    <property type="nucleotide sequence ID" value="NC_019974.1"/>
</dbReference>
<feature type="transmembrane region" description="Helical" evidence="1">
    <location>
        <begin position="45"/>
        <end position="68"/>
    </location>
</feature>
<feature type="transmembrane region" description="Helical" evidence="1">
    <location>
        <begin position="21"/>
        <end position="39"/>
    </location>
</feature>
<dbReference type="Proteomes" id="UP000010878">
    <property type="component" value="Chromosome"/>
</dbReference>
<keyword evidence="1" id="KW-0472">Membrane</keyword>
<dbReference type="PANTHER" id="PTHR39430:SF1">
    <property type="entry name" value="PROTEASE"/>
    <property type="match status" value="1"/>
</dbReference>
<evidence type="ECO:0000313" key="3">
    <source>
        <dbReference type="EMBL" id="AGB38300.1"/>
    </source>
</evidence>
<feature type="transmembrane region" description="Helical" evidence="1">
    <location>
        <begin position="89"/>
        <end position="111"/>
    </location>
</feature>
<proteinExistence type="predicted"/>
<protein>
    <submittedName>
        <fullName evidence="3">Putative metal-dependent membrane protease</fullName>
    </submittedName>
</protein>
<keyword evidence="3" id="KW-0645">Protease</keyword>
<name>L0K199_9EURY</name>
<organism evidence="3 4">
    <name type="scientific">Natronococcus occultus SP4</name>
    <dbReference type="NCBI Taxonomy" id="694430"/>
    <lineage>
        <taxon>Archaea</taxon>
        <taxon>Methanobacteriati</taxon>
        <taxon>Methanobacteriota</taxon>
        <taxon>Stenosarchaea group</taxon>
        <taxon>Halobacteria</taxon>
        <taxon>Halobacteriales</taxon>
        <taxon>Natrialbaceae</taxon>
        <taxon>Natronococcus</taxon>
    </lineage>
</organism>
<reference evidence="3 4" key="1">
    <citation type="submission" date="2012-11" db="EMBL/GenBank/DDBJ databases">
        <title>FINISHED of Natronococcus occultus SP4, DSM 3396.</title>
        <authorList>
            <consortium name="DOE Joint Genome Institute"/>
            <person name="Eisen J."/>
            <person name="Huntemann M."/>
            <person name="Wei C.-L."/>
            <person name="Han J."/>
            <person name="Detter J.C."/>
            <person name="Han C."/>
            <person name="Tapia R."/>
            <person name="Chen A."/>
            <person name="Kyrpides N."/>
            <person name="Mavromatis K."/>
            <person name="Markowitz V."/>
            <person name="Szeto E."/>
            <person name="Ivanova N."/>
            <person name="Mikhailova N."/>
            <person name="Ovchinnikova G."/>
            <person name="Pagani I."/>
            <person name="Pati A."/>
            <person name="Goodwin L."/>
            <person name="Nordberg H.P."/>
            <person name="Cantor M.N."/>
            <person name="Hua S.X."/>
            <person name="Woyke T."/>
            <person name="Eisen J."/>
            <person name="Klenk H.-P."/>
            <person name="Klenk H.-P."/>
        </authorList>
    </citation>
    <scope>NUCLEOTIDE SEQUENCE [LARGE SCALE GENOMIC DNA]</scope>
    <source>
        <strain evidence="3 4">SP4</strain>
    </source>
</reference>
<feature type="domain" description="CAAX prenyl protease 2/Lysostaphin resistance protein A-like" evidence="2">
    <location>
        <begin position="128"/>
        <end position="222"/>
    </location>
</feature>